<feature type="compositionally biased region" description="Low complexity" evidence="1">
    <location>
        <begin position="91"/>
        <end position="101"/>
    </location>
</feature>
<evidence type="ECO:0000256" key="2">
    <source>
        <dbReference type="SAM" id="Phobius"/>
    </source>
</evidence>
<feature type="transmembrane region" description="Helical" evidence="2">
    <location>
        <begin position="136"/>
        <end position="159"/>
    </location>
</feature>
<feature type="compositionally biased region" description="Acidic residues" evidence="1">
    <location>
        <begin position="77"/>
        <end position="87"/>
    </location>
</feature>
<keyword evidence="2" id="KW-0812">Transmembrane</keyword>
<keyword evidence="2" id="KW-0472">Membrane</keyword>
<feature type="region of interest" description="Disordered" evidence="1">
    <location>
        <begin position="50"/>
        <end position="113"/>
    </location>
</feature>
<sequence length="233" mass="24431">MPPLTKLTTSTQSLRAAVSRFGSLVGAQQQQHEAFYLPALQQRFATLGSYNSPVSSPKPTPGGSRPRSTSASSAMDEMVDADIDISDPPEAVGASNAATARAARERRGSATADEGSNKVLYADLLTLTPDIGMMEFISFLGLLYASIGTVALLGLYSIFGEPGVDTQSDIVNPAASAVKSMSPNMSRVEVEADPTSDARGRTSPLSGVKARQKHDLPAHAPGGDTLEFKSGRF</sequence>
<evidence type="ECO:0000256" key="1">
    <source>
        <dbReference type="SAM" id="MobiDB-lite"/>
    </source>
</evidence>
<evidence type="ECO:0000313" key="3">
    <source>
        <dbReference type="EMBL" id="KAK3316882.1"/>
    </source>
</evidence>
<organism evidence="3 4">
    <name type="scientific">Apodospora peruviana</name>
    <dbReference type="NCBI Taxonomy" id="516989"/>
    <lineage>
        <taxon>Eukaryota</taxon>
        <taxon>Fungi</taxon>
        <taxon>Dikarya</taxon>
        <taxon>Ascomycota</taxon>
        <taxon>Pezizomycotina</taxon>
        <taxon>Sordariomycetes</taxon>
        <taxon>Sordariomycetidae</taxon>
        <taxon>Sordariales</taxon>
        <taxon>Lasiosphaeriaceae</taxon>
        <taxon>Apodospora</taxon>
    </lineage>
</organism>
<dbReference type="Proteomes" id="UP001283341">
    <property type="component" value="Unassembled WGS sequence"/>
</dbReference>
<evidence type="ECO:0000313" key="4">
    <source>
        <dbReference type="Proteomes" id="UP001283341"/>
    </source>
</evidence>
<reference evidence="3" key="2">
    <citation type="submission" date="2023-06" db="EMBL/GenBank/DDBJ databases">
        <authorList>
            <consortium name="Lawrence Berkeley National Laboratory"/>
            <person name="Haridas S."/>
            <person name="Hensen N."/>
            <person name="Bonometti L."/>
            <person name="Westerberg I."/>
            <person name="Brannstrom I.O."/>
            <person name="Guillou S."/>
            <person name="Cros-Aarteil S."/>
            <person name="Calhoun S."/>
            <person name="Kuo A."/>
            <person name="Mondo S."/>
            <person name="Pangilinan J."/>
            <person name="Riley R."/>
            <person name="Labutti K."/>
            <person name="Andreopoulos B."/>
            <person name="Lipzen A."/>
            <person name="Chen C."/>
            <person name="Yanf M."/>
            <person name="Daum C."/>
            <person name="Ng V."/>
            <person name="Clum A."/>
            <person name="Steindorff A."/>
            <person name="Ohm R."/>
            <person name="Martin F."/>
            <person name="Silar P."/>
            <person name="Natvig D."/>
            <person name="Lalanne C."/>
            <person name="Gautier V."/>
            <person name="Ament-Velasquez S.L."/>
            <person name="Kruys A."/>
            <person name="Hutchinson M.I."/>
            <person name="Powell A.J."/>
            <person name="Barry K."/>
            <person name="Miller A.N."/>
            <person name="Grigoriev I.V."/>
            <person name="Debuchy R."/>
            <person name="Gladieux P."/>
            <person name="Thoren M.H."/>
            <person name="Johannesson H."/>
        </authorList>
    </citation>
    <scope>NUCLEOTIDE SEQUENCE</scope>
    <source>
        <strain evidence="3">CBS 118394</strain>
    </source>
</reference>
<proteinExistence type="predicted"/>
<reference evidence="3" key="1">
    <citation type="journal article" date="2023" name="Mol. Phylogenet. Evol.">
        <title>Genome-scale phylogeny and comparative genomics of the fungal order Sordariales.</title>
        <authorList>
            <person name="Hensen N."/>
            <person name="Bonometti L."/>
            <person name="Westerberg I."/>
            <person name="Brannstrom I.O."/>
            <person name="Guillou S."/>
            <person name="Cros-Aarteil S."/>
            <person name="Calhoun S."/>
            <person name="Haridas S."/>
            <person name="Kuo A."/>
            <person name="Mondo S."/>
            <person name="Pangilinan J."/>
            <person name="Riley R."/>
            <person name="LaButti K."/>
            <person name="Andreopoulos B."/>
            <person name="Lipzen A."/>
            <person name="Chen C."/>
            <person name="Yan M."/>
            <person name="Daum C."/>
            <person name="Ng V."/>
            <person name="Clum A."/>
            <person name="Steindorff A."/>
            <person name="Ohm R.A."/>
            <person name="Martin F."/>
            <person name="Silar P."/>
            <person name="Natvig D.O."/>
            <person name="Lalanne C."/>
            <person name="Gautier V."/>
            <person name="Ament-Velasquez S.L."/>
            <person name="Kruys A."/>
            <person name="Hutchinson M.I."/>
            <person name="Powell A.J."/>
            <person name="Barry K."/>
            <person name="Miller A.N."/>
            <person name="Grigoriev I.V."/>
            <person name="Debuchy R."/>
            <person name="Gladieux P."/>
            <person name="Hiltunen Thoren M."/>
            <person name="Johannesson H."/>
        </authorList>
    </citation>
    <scope>NUCLEOTIDE SEQUENCE</scope>
    <source>
        <strain evidence="3">CBS 118394</strain>
    </source>
</reference>
<keyword evidence="4" id="KW-1185">Reference proteome</keyword>
<comment type="caution">
    <text evidence="3">The sequence shown here is derived from an EMBL/GenBank/DDBJ whole genome shotgun (WGS) entry which is preliminary data.</text>
</comment>
<dbReference type="EMBL" id="JAUEDM010000005">
    <property type="protein sequence ID" value="KAK3316882.1"/>
    <property type="molecule type" value="Genomic_DNA"/>
</dbReference>
<protein>
    <submittedName>
        <fullName evidence="3">Uncharacterized protein</fullName>
    </submittedName>
</protein>
<feature type="region of interest" description="Disordered" evidence="1">
    <location>
        <begin position="185"/>
        <end position="233"/>
    </location>
</feature>
<accession>A0AAE0I1M9</accession>
<name>A0AAE0I1M9_9PEZI</name>
<dbReference type="AlphaFoldDB" id="A0AAE0I1M9"/>
<keyword evidence="2" id="KW-1133">Transmembrane helix</keyword>
<gene>
    <name evidence="3" type="ORF">B0H66DRAFT_626477</name>
</gene>